<feature type="region of interest" description="Disordered" evidence="1">
    <location>
        <begin position="1693"/>
        <end position="1715"/>
    </location>
</feature>
<feature type="compositionally biased region" description="Basic and acidic residues" evidence="1">
    <location>
        <begin position="1792"/>
        <end position="1805"/>
    </location>
</feature>
<dbReference type="EMBL" id="LSRX01000567">
    <property type="protein sequence ID" value="OLP93826.1"/>
    <property type="molecule type" value="Genomic_DNA"/>
</dbReference>
<feature type="region of interest" description="Disordered" evidence="1">
    <location>
        <begin position="1632"/>
        <end position="1678"/>
    </location>
</feature>
<feature type="compositionally biased region" description="Pro residues" evidence="1">
    <location>
        <begin position="1256"/>
        <end position="1272"/>
    </location>
</feature>
<feature type="compositionally biased region" description="Basic and acidic residues" evidence="1">
    <location>
        <begin position="235"/>
        <end position="244"/>
    </location>
</feature>
<feature type="compositionally biased region" description="Pro residues" evidence="1">
    <location>
        <begin position="1297"/>
        <end position="1306"/>
    </location>
</feature>
<feature type="region of interest" description="Disordered" evidence="1">
    <location>
        <begin position="235"/>
        <end position="273"/>
    </location>
</feature>
<feature type="compositionally biased region" description="Basic and acidic residues" evidence="1">
    <location>
        <begin position="758"/>
        <end position="768"/>
    </location>
</feature>
<organism evidence="2 3">
    <name type="scientific">Symbiodinium microadriaticum</name>
    <name type="common">Dinoflagellate</name>
    <name type="synonym">Zooxanthella microadriatica</name>
    <dbReference type="NCBI Taxonomy" id="2951"/>
    <lineage>
        <taxon>Eukaryota</taxon>
        <taxon>Sar</taxon>
        <taxon>Alveolata</taxon>
        <taxon>Dinophyceae</taxon>
        <taxon>Suessiales</taxon>
        <taxon>Symbiodiniaceae</taxon>
        <taxon>Symbiodinium</taxon>
    </lineage>
</organism>
<keyword evidence="3" id="KW-1185">Reference proteome</keyword>
<feature type="compositionally biased region" description="Pro residues" evidence="1">
    <location>
        <begin position="1480"/>
        <end position="1491"/>
    </location>
</feature>
<feature type="compositionally biased region" description="Basic and acidic residues" evidence="1">
    <location>
        <begin position="1873"/>
        <end position="1882"/>
    </location>
</feature>
<dbReference type="Proteomes" id="UP000186817">
    <property type="component" value="Unassembled WGS sequence"/>
</dbReference>
<accession>A0A1Q9DF60</accession>
<feature type="compositionally biased region" description="Basic and acidic residues" evidence="1">
    <location>
        <begin position="777"/>
        <end position="787"/>
    </location>
</feature>
<evidence type="ECO:0000313" key="3">
    <source>
        <dbReference type="Proteomes" id="UP000186817"/>
    </source>
</evidence>
<feature type="region of interest" description="Disordered" evidence="1">
    <location>
        <begin position="1250"/>
        <end position="1276"/>
    </location>
</feature>
<feature type="region of interest" description="Disordered" evidence="1">
    <location>
        <begin position="1733"/>
        <end position="1889"/>
    </location>
</feature>
<evidence type="ECO:0000313" key="2">
    <source>
        <dbReference type="EMBL" id="OLP93826.1"/>
    </source>
</evidence>
<feature type="compositionally biased region" description="Low complexity" evidence="1">
    <location>
        <begin position="1750"/>
        <end position="1771"/>
    </location>
</feature>
<proteinExistence type="predicted"/>
<dbReference type="PANTHER" id="PTHR45725">
    <property type="entry name" value="FORMIN HOMOLOGY 2 FAMILY MEMBER"/>
    <property type="match status" value="1"/>
</dbReference>
<sequence length="1889" mass="206141">MSDESPGPRGPTGFAFYSYRQDATHHRIKKSTLELETGIIIDHQEYNHRTPFMDTARTLRQLSDVLNITDESSAGTLAFTRKALASLGCPFVDTIQKWNKQIADHTQTFLHCFICCTDRGSNELACRKLVACMVKDVPNILFLEMNCLEHGVHLVCLSGLQLMDKLLKAHERTWKYYSALSIITQVLRSVSGKVYERLLVAGADRLRHVLEEVLDKSAAAGAGFRRRAEDAVGKDKVASDDARKRTGSRGRGRRGMGQGRGSSGQEDQSEKVKAAENLNPDALAVEAVQEYQQRMGKWRRHCLDVLADPVFEAVVRTMHAARADVMRCSHFLLSKISPDALHRKGNHLTQLVNGRAVELLSSIEQLLGPEKESFWRSVCEGKTMNQDDVEFVATTATSMVLLHASAFERRVVLPLQQWPLLILRFSQHPAHLCVDARKELARTLLEAAPGDIDVNSRKFRDMFRHDLRHVQDHGMVPDRLCKFLNGLKGFYRADVRDCEKTNKVISLLLERCPRIGDDLLSSRVVLKHYLGETGAGAGFQHKKWCLSGWDRLQEITSDPNRWRTPRASDSTLPEVSNVNQTYAHLSGKRSTTVKSAWASCVNMSLNHRLSSSDAAHAHPIVVLAFGKREHAQSRPQSKFDFFVVCEKVRTTLRLAVCTPLQGQQAAVAGGSMGVHGARVDGRQIQVASPLTIVNSHDIIARYYDAVVAKDLVNVFVVPVMKVGDGGRISVIHLGSPATLLTLQPPSQRFCKKIDKIDAQPQSKQDKVSKPACTGSGQHEDQGRRDIDIDSNADDDDEDLGDDSANDVAQEGLNLLLEQHEAENDTDGTTGEGDITGTTDLIDTILTHDIDVYQDELASREAELCDSFAAEAEEAQSQRLEDNITRAVLSKQTTTAASSSAGANHPGPTSAPCVAARSVMDAFESNMGQLSMDECVQEAILTDRRVLGNDHGVLSMDGGGGLTHAFLAWREDMARSAESLSASMTSSFDGSVSLVLLKDCEHSEARVVLIQWTDAGVAGRVADMDEENCLKTIVPAGIKRHPIDITLPRFSGSLVIMKGTGVFMQRFKKGTRPSVPQRVLRLRDMVELASSRVQGDDHDDGDHASLDTCRYCASNLRLWDTEAGRHIAPCACCICHVVAHPCCSRALLPQLESCLADFSAGTEIIAVRDMLASDLVTSWRSNTRTCALCMHLANSVPGRRLQQLVLVRARPISRLRQAWGPTFSMAEQWDDGDWDAWRWDAWDQWQWTQPQQHFRTPPTPQPDWWPPEPPPPVRVTTSARAKVGPSMAPELMHQQRPVTPPKSPGPAPQEAGPPQEEPTLEEFLRQAPPPAEEPLSEELRQDPQERTEPEPPHGAGPGWEEEAGPGPEQLFSDFGWCFVVATAATGATPDATRATRPIQAALQLAGFVTATMDTLQWTDPSLCLSCVRAPHVPPASPIPAACSPPPHTAPMASFPFPPPIPPMPMPINPMGPMPGPVPPMPAPPIPSAPPRPAEWAESPFEPHGPLPQMPPGPRDFRQENAARQADAIRQRRQQAADEADAAIATRQQIACLMSISPTPHAPHVGWSVGPVLQWSSSFFQYSVHVHEHEHGPSMESATVPSNFHRPTMQYRARGILLPDPRLDMLQEQLVGLAEEERERRGCSRSRSRPPLRRTQGADAAEKSEQAAASKEPLPEPAPEPAQTLALAKMSVANDVPLPHDPQPKQPDTHTDNEGDECKRKWRLVVILIQLEQLFQAGPPKGPGRGQGTGTGSSSAEGTRALALGSSTDSADSGGTGGGGRSRARTPARSPAPKKAEAAENSKEAKTKASGKATSAGKTSEEATAKGASGASRARGKGTGAGNASAASAKRAKQAPKPKAAPKATTTAGTRVRRNTADAGREQQDEQEDIE</sequence>
<name>A0A1Q9DF60_SYMMI</name>
<feature type="region of interest" description="Disordered" evidence="1">
    <location>
        <begin position="1288"/>
        <end position="1369"/>
    </location>
</feature>
<feature type="compositionally biased region" description="Basic and acidic residues" evidence="1">
    <location>
        <begin position="1336"/>
        <end position="1350"/>
    </location>
</feature>
<protein>
    <submittedName>
        <fullName evidence="2">Uncharacterized protein</fullName>
    </submittedName>
</protein>
<feature type="region of interest" description="Disordered" evidence="1">
    <location>
        <begin position="758"/>
        <end position="804"/>
    </location>
</feature>
<dbReference type="InterPro" id="IPR051425">
    <property type="entry name" value="Formin_Homology"/>
</dbReference>
<feature type="compositionally biased region" description="Pro residues" evidence="1">
    <location>
        <begin position="1501"/>
        <end position="1512"/>
    </location>
</feature>
<reference evidence="2 3" key="1">
    <citation type="submission" date="2016-02" db="EMBL/GenBank/DDBJ databases">
        <title>Genome analysis of coral dinoflagellate symbionts highlights evolutionary adaptations to a symbiotic lifestyle.</title>
        <authorList>
            <person name="Aranda M."/>
            <person name="Li Y."/>
            <person name="Liew Y.J."/>
            <person name="Baumgarten S."/>
            <person name="Simakov O."/>
            <person name="Wilson M."/>
            <person name="Piel J."/>
            <person name="Ashoor H."/>
            <person name="Bougouffa S."/>
            <person name="Bajic V.B."/>
            <person name="Ryu T."/>
            <person name="Ravasi T."/>
            <person name="Bayer T."/>
            <person name="Micklem G."/>
            <person name="Kim H."/>
            <person name="Bhak J."/>
            <person name="Lajeunesse T.C."/>
            <person name="Voolstra C.R."/>
        </authorList>
    </citation>
    <scope>NUCLEOTIDE SEQUENCE [LARGE SCALE GENOMIC DNA]</scope>
    <source>
        <strain evidence="2 3">CCMP2467</strain>
    </source>
</reference>
<feature type="compositionally biased region" description="Basic residues" evidence="1">
    <location>
        <begin position="245"/>
        <end position="254"/>
    </location>
</feature>
<gene>
    <name evidence="2" type="ORF">AK812_SmicGene24220</name>
</gene>
<feature type="compositionally biased region" description="Low complexity" evidence="1">
    <location>
        <begin position="1806"/>
        <end position="1816"/>
    </location>
</feature>
<feature type="region of interest" description="Disordered" evidence="1">
    <location>
        <begin position="1480"/>
        <end position="1539"/>
    </location>
</feature>
<evidence type="ECO:0000256" key="1">
    <source>
        <dbReference type="SAM" id="MobiDB-lite"/>
    </source>
</evidence>
<feature type="compositionally biased region" description="Basic and acidic residues" evidence="1">
    <location>
        <begin position="1705"/>
        <end position="1715"/>
    </location>
</feature>
<dbReference type="PANTHER" id="PTHR45725:SF10">
    <property type="entry name" value="FH2 DOMAIN-CONTAINING PROTEIN"/>
    <property type="match status" value="1"/>
</dbReference>
<comment type="caution">
    <text evidence="2">The sequence shown here is derived from an EMBL/GenBank/DDBJ whole genome shotgun (WGS) entry which is preliminary data.</text>
</comment>
<feature type="compositionally biased region" description="Acidic residues" evidence="1">
    <location>
        <begin position="788"/>
        <end position="804"/>
    </location>
</feature>
<feature type="compositionally biased region" description="Basic residues" evidence="1">
    <location>
        <begin position="1641"/>
        <end position="1650"/>
    </location>
</feature>
<feature type="compositionally biased region" description="Low complexity" evidence="1">
    <location>
        <begin position="1855"/>
        <end position="1868"/>
    </location>
</feature>